<name>A0A9P0MTB7_NEZVI</name>
<keyword evidence="1" id="KW-0456">Lyase</keyword>
<dbReference type="EMBL" id="OV725082">
    <property type="protein sequence ID" value="CAH1404259.1"/>
    <property type="molecule type" value="Genomic_DNA"/>
</dbReference>
<dbReference type="SUPFAM" id="SSF53383">
    <property type="entry name" value="PLP-dependent transferases"/>
    <property type="match status" value="1"/>
</dbReference>
<evidence type="ECO:0000313" key="2">
    <source>
        <dbReference type="EMBL" id="CAH1404259.1"/>
    </source>
</evidence>
<keyword evidence="1" id="KW-0210">Decarboxylase</keyword>
<sequence>MNLILILIPDVPGWTERNSDGVYIGTIEERRVTPSIEPGYLRPLLPSSAPVQPEPWDDIMSDIEKYIMPGVRIRNYIQ</sequence>
<gene>
    <name evidence="2" type="ORF">NEZAVI_LOCUS12700</name>
</gene>
<dbReference type="Proteomes" id="UP001152798">
    <property type="component" value="Chromosome 6"/>
</dbReference>
<dbReference type="PANTHER" id="PTHR11999:SF70">
    <property type="entry name" value="MIP05841P"/>
    <property type="match status" value="1"/>
</dbReference>
<dbReference type="GO" id="GO:0006520">
    <property type="term" value="P:amino acid metabolic process"/>
    <property type="evidence" value="ECO:0007669"/>
    <property type="project" value="InterPro"/>
</dbReference>
<dbReference type="PANTHER" id="PTHR11999">
    <property type="entry name" value="GROUP II PYRIDOXAL-5-PHOSPHATE DECARBOXYLASE"/>
    <property type="match status" value="1"/>
</dbReference>
<evidence type="ECO:0000313" key="3">
    <source>
        <dbReference type="Proteomes" id="UP001152798"/>
    </source>
</evidence>
<dbReference type="GO" id="GO:0005737">
    <property type="term" value="C:cytoplasm"/>
    <property type="evidence" value="ECO:0007669"/>
    <property type="project" value="TreeGrafter"/>
</dbReference>
<evidence type="ECO:0000256" key="1">
    <source>
        <dbReference type="ARBA" id="ARBA00022793"/>
    </source>
</evidence>
<protein>
    <submittedName>
        <fullName evidence="2">Uncharacterized protein</fullName>
    </submittedName>
</protein>
<accession>A0A9P0MTB7</accession>
<organism evidence="2 3">
    <name type="scientific">Nezara viridula</name>
    <name type="common">Southern green stink bug</name>
    <name type="synonym">Cimex viridulus</name>
    <dbReference type="NCBI Taxonomy" id="85310"/>
    <lineage>
        <taxon>Eukaryota</taxon>
        <taxon>Metazoa</taxon>
        <taxon>Ecdysozoa</taxon>
        <taxon>Arthropoda</taxon>
        <taxon>Hexapoda</taxon>
        <taxon>Insecta</taxon>
        <taxon>Pterygota</taxon>
        <taxon>Neoptera</taxon>
        <taxon>Paraneoptera</taxon>
        <taxon>Hemiptera</taxon>
        <taxon>Heteroptera</taxon>
        <taxon>Panheteroptera</taxon>
        <taxon>Pentatomomorpha</taxon>
        <taxon>Pentatomoidea</taxon>
        <taxon>Pentatomidae</taxon>
        <taxon>Pentatominae</taxon>
        <taxon>Nezara</taxon>
    </lineage>
</organism>
<dbReference type="GO" id="GO:0016831">
    <property type="term" value="F:carboxy-lyase activity"/>
    <property type="evidence" value="ECO:0007669"/>
    <property type="project" value="UniProtKB-KW"/>
</dbReference>
<dbReference type="InterPro" id="IPR010977">
    <property type="entry name" value="Aromatic_deC"/>
</dbReference>
<dbReference type="InterPro" id="IPR015424">
    <property type="entry name" value="PyrdxlP-dep_Trfase"/>
</dbReference>
<dbReference type="PRINTS" id="PR00800">
    <property type="entry name" value="YHDCRBOXLASE"/>
</dbReference>
<dbReference type="AlphaFoldDB" id="A0A9P0MTB7"/>
<reference evidence="2" key="1">
    <citation type="submission" date="2022-01" db="EMBL/GenBank/DDBJ databases">
        <authorList>
            <person name="King R."/>
        </authorList>
    </citation>
    <scope>NUCLEOTIDE SEQUENCE</scope>
</reference>
<keyword evidence="3" id="KW-1185">Reference proteome</keyword>
<dbReference type="Gene3D" id="1.20.1340.10">
    <property type="entry name" value="dopa decarboxylase, N-terminal domain"/>
    <property type="match status" value="1"/>
</dbReference>
<dbReference type="OrthoDB" id="639767at2759"/>
<proteinExistence type="predicted"/>